<accession>A0A9P9FU62</accession>
<evidence type="ECO:0000313" key="2">
    <source>
        <dbReference type="Proteomes" id="UP000738349"/>
    </source>
</evidence>
<dbReference type="Proteomes" id="UP000738349">
    <property type="component" value="Unassembled WGS sequence"/>
</dbReference>
<dbReference type="AlphaFoldDB" id="A0A9P9FU62"/>
<proteinExistence type="predicted"/>
<organism evidence="1 2">
    <name type="scientific">Dactylonectria macrodidyma</name>
    <dbReference type="NCBI Taxonomy" id="307937"/>
    <lineage>
        <taxon>Eukaryota</taxon>
        <taxon>Fungi</taxon>
        <taxon>Dikarya</taxon>
        <taxon>Ascomycota</taxon>
        <taxon>Pezizomycotina</taxon>
        <taxon>Sordariomycetes</taxon>
        <taxon>Hypocreomycetidae</taxon>
        <taxon>Hypocreales</taxon>
        <taxon>Nectriaceae</taxon>
        <taxon>Dactylonectria</taxon>
    </lineage>
</organism>
<keyword evidence="2" id="KW-1185">Reference proteome</keyword>
<name>A0A9P9FU62_9HYPO</name>
<protein>
    <submittedName>
        <fullName evidence="1">Uncharacterized protein</fullName>
    </submittedName>
</protein>
<evidence type="ECO:0000313" key="1">
    <source>
        <dbReference type="EMBL" id="KAH7176550.1"/>
    </source>
</evidence>
<comment type="caution">
    <text evidence="1">The sequence shown here is derived from an EMBL/GenBank/DDBJ whole genome shotgun (WGS) entry which is preliminary data.</text>
</comment>
<sequence>MGRWNPRMGDSVERREIGCVWFVTRWSACGTEPTHCSNDSRRAWLRPIQEPGAADDRITHRAKVLGAPLCAVGGGLRAERRGGRCLIAGWWSAVSDGLSPWDRCAPLVGSVCADRGTGLRVSNVTGQGTRALQDCAHHNHPCLAEPGRAETGLMGGWEATRANNGHRAAAALSKLVRLALCVMYSVQPLVVSGSGIGNCVSLFACGCVRNNNGRGMDMGVSRTDPIRLVGCWEVLRRW</sequence>
<reference evidence="1" key="1">
    <citation type="journal article" date="2021" name="Nat. Commun.">
        <title>Genetic determinants of endophytism in the Arabidopsis root mycobiome.</title>
        <authorList>
            <person name="Mesny F."/>
            <person name="Miyauchi S."/>
            <person name="Thiergart T."/>
            <person name="Pickel B."/>
            <person name="Atanasova L."/>
            <person name="Karlsson M."/>
            <person name="Huettel B."/>
            <person name="Barry K.W."/>
            <person name="Haridas S."/>
            <person name="Chen C."/>
            <person name="Bauer D."/>
            <person name="Andreopoulos W."/>
            <person name="Pangilinan J."/>
            <person name="LaButti K."/>
            <person name="Riley R."/>
            <person name="Lipzen A."/>
            <person name="Clum A."/>
            <person name="Drula E."/>
            <person name="Henrissat B."/>
            <person name="Kohler A."/>
            <person name="Grigoriev I.V."/>
            <person name="Martin F.M."/>
            <person name="Hacquard S."/>
        </authorList>
    </citation>
    <scope>NUCLEOTIDE SEQUENCE</scope>
    <source>
        <strain evidence="1">MPI-CAGE-AT-0147</strain>
    </source>
</reference>
<dbReference type="EMBL" id="JAGMUV010000001">
    <property type="protein sequence ID" value="KAH7176550.1"/>
    <property type="molecule type" value="Genomic_DNA"/>
</dbReference>
<gene>
    <name evidence="1" type="ORF">EDB81DRAFT_42366</name>
</gene>